<evidence type="ECO:0000313" key="1">
    <source>
        <dbReference type="EMBL" id="CAG8838160.1"/>
    </source>
</evidence>
<comment type="caution">
    <text evidence="1">The sequence shown here is derived from an EMBL/GenBank/DDBJ whole genome shotgun (WGS) entry which is preliminary data.</text>
</comment>
<name>A0A9N9KIM2_9GLOM</name>
<dbReference type="EMBL" id="CAJVQA010083392">
    <property type="protein sequence ID" value="CAG8838160.1"/>
    <property type="molecule type" value="Genomic_DNA"/>
</dbReference>
<keyword evidence="2" id="KW-1185">Reference proteome</keyword>
<sequence>MMKEVVSLNNTITNQICGHLEWYFIIYVTQDPYYQIEDVDTRNYAF</sequence>
<proteinExistence type="predicted"/>
<dbReference type="AlphaFoldDB" id="A0A9N9KIM2"/>
<accession>A0A9N9KIM2</accession>
<reference evidence="1" key="1">
    <citation type="submission" date="2021-06" db="EMBL/GenBank/DDBJ databases">
        <authorList>
            <person name="Kallberg Y."/>
            <person name="Tangrot J."/>
            <person name="Rosling A."/>
        </authorList>
    </citation>
    <scope>NUCLEOTIDE SEQUENCE</scope>
    <source>
        <strain evidence="1">FL966</strain>
    </source>
</reference>
<gene>
    <name evidence="1" type="ORF">CPELLU_LOCUS21678</name>
</gene>
<organism evidence="1 2">
    <name type="scientific">Cetraspora pellucida</name>
    <dbReference type="NCBI Taxonomy" id="1433469"/>
    <lineage>
        <taxon>Eukaryota</taxon>
        <taxon>Fungi</taxon>
        <taxon>Fungi incertae sedis</taxon>
        <taxon>Mucoromycota</taxon>
        <taxon>Glomeromycotina</taxon>
        <taxon>Glomeromycetes</taxon>
        <taxon>Diversisporales</taxon>
        <taxon>Gigasporaceae</taxon>
        <taxon>Cetraspora</taxon>
    </lineage>
</organism>
<evidence type="ECO:0000313" key="2">
    <source>
        <dbReference type="Proteomes" id="UP000789759"/>
    </source>
</evidence>
<dbReference type="Proteomes" id="UP000789759">
    <property type="component" value="Unassembled WGS sequence"/>
</dbReference>
<protein>
    <submittedName>
        <fullName evidence="1">661_t:CDS:1</fullName>
    </submittedName>
</protein>